<proteinExistence type="predicted"/>
<accession>A0A6A6YY18</accession>
<sequence length="388" mass="43482">MSPKSPFGSHPGMLPRFSSTRNPGDSRASTAATDPADLTVDEESPVIPHPVGNDEENLPSPQPRSYAKKSRNSYYIHKEKDSTTKTTSSKRSATAEDLPRRKLAKRSRTSHFESDDDDLYSDLSAAAPLASTYEGRTTGRDRKGPTNYYATEAEKRLIEAIESQRSGRTVDDDVIESQEKPLPMTSRYAIDLWSQDSVIDRGIPAGETSAKAQPTPLSHVEDEWMTATRPPAALRPTTLAPVEERQSSGTRTHQATPTTPRLPRPKLNYSYSIIFSRTPVLSTKNWYPQGSFQDKTLAQVFLDLELDVNVRGVVFTLEGPDLRYEGGLIDRGDETKFQVMKRNLTRWINICSDSHRGTSEPLDLFIDIEILRDEEEGLHVDEEDAEIW</sequence>
<reference evidence="2 4" key="1">
    <citation type="journal article" date="2020" name="Stud. Mycol.">
        <title>101 Dothideomycetes genomes: a test case for predicting lifestyles and emergence of pathogens.</title>
        <authorList>
            <person name="Haridas S."/>
            <person name="Albert R."/>
            <person name="Binder M."/>
            <person name="Bloem J."/>
            <person name="Labutti K."/>
            <person name="Salamov A."/>
            <person name="Andreopoulos B."/>
            <person name="Baker S."/>
            <person name="Barry K."/>
            <person name="Bills G."/>
            <person name="Bluhm B."/>
            <person name="Cannon C."/>
            <person name="Castanera R."/>
            <person name="Culley D."/>
            <person name="Daum C."/>
            <person name="Ezra D."/>
            <person name="Gonzalez J."/>
            <person name="Henrissat B."/>
            <person name="Kuo A."/>
            <person name="Liang C."/>
            <person name="Lipzen A."/>
            <person name="Lutzoni F."/>
            <person name="Magnuson J."/>
            <person name="Mondo S."/>
            <person name="Nolan M."/>
            <person name="Ohm R."/>
            <person name="Pangilinan J."/>
            <person name="Park H.-J."/>
            <person name="Ramirez L."/>
            <person name="Alfaro M."/>
            <person name="Sun H."/>
            <person name="Tritt A."/>
            <person name="Yoshinaga Y."/>
            <person name="Zwiers L.-H."/>
            <person name="Turgeon B."/>
            <person name="Goodwin S."/>
            <person name="Spatafora J."/>
            <person name="Crous P."/>
            <person name="Grigoriev I."/>
        </authorList>
    </citation>
    <scope>NUCLEOTIDE SEQUENCE</scope>
    <source>
        <strain evidence="2 4">CBS 304.34</strain>
    </source>
</reference>
<reference evidence="4" key="2">
    <citation type="submission" date="2020-04" db="EMBL/GenBank/DDBJ databases">
        <authorList>
            <consortium name="NCBI Genome Project"/>
        </authorList>
    </citation>
    <scope>NUCLEOTIDE SEQUENCE</scope>
    <source>
        <strain evidence="4">CBS 304.34</strain>
    </source>
</reference>
<feature type="compositionally biased region" description="Polar residues" evidence="1">
    <location>
        <begin position="17"/>
        <end position="32"/>
    </location>
</feature>
<feature type="region of interest" description="Disordered" evidence="1">
    <location>
        <begin position="1"/>
        <end position="118"/>
    </location>
</feature>
<name>A0A6A6YY18_9PEZI</name>
<dbReference type="RefSeq" id="XP_033580287.1">
    <property type="nucleotide sequence ID" value="XM_033721863.1"/>
</dbReference>
<dbReference type="GeneID" id="54462756"/>
<dbReference type="OrthoDB" id="5138733at2759"/>
<feature type="region of interest" description="Disordered" evidence="1">
    <location>
        <begin position="239"/>
        <end position="262"/>
    </location>
</feature>
<dbReference type="Proteomes" id="UP000504636">
    <property type="component" value="Unplaced"/>
</dbReference>
<evidence type="ECO:0000313" key="3">
    <source>
        <dbReference type="Proteomes" id="UP000504636"/>
    </source>
</evidence>
<evidence type="ECO:0000313" key="2">
    <source>
        <dbReference type="EMBL" id="KAF2813323.1"/>
    </source>
</evidence>
<gene>
    <name evidence="2 4" type="ORF">BDZ99DRAFT_474002</name>
</gene>
<protein>
    <submittedName>
        <fullName evidence="2 4">Uncharacterized protein</fullName>
    </submittedName>
</protein>
<organism evidence="2">
    <name type="scientific">Mytilinidion resinicola</name>
    <dbReference type="NCBI Taxonomy" id="574789"/>
    <lineage>
        <taxon>Eukaryota</taxon>
        <taxon>Fungi</taxon>
        <taxon>Dikarya</taxon>
        <taxon>Ascomycota</taxon>
        <taxon>Pezizomycotina</taxon>
        <taxon>Dothideomycetes</taxon>
        <taxon>Pleosporomycetidae</taxon>
        <taxon>Mytilinidiales</taxon>
        <taxon>Mytilinidiaceae</taxon>
        <taxon>Mytilinidion</taxon>
    </lineage>
</organism>
<evidence type="ECO:0000313" key="4">
    <source>
        <dbReference type="RefSeq" id="XP_033580287.1"/>
    </source>
</evidence>
<keyword evidence="3" id="KW-1185">Reference proteome</keyword>
<reference evidence="4" key="3">
    <citation type="submission" date="2025-04" db="UniProtKB">
        <authorList>
            <consortium name="RefSeq"/>
        </authorList>
    </citation>
    <scope>IDENTIFICATION</scope>
    <source>
        <strain evidence="4">CBS 304.34</strain>
    </source>
</reference>
<dbReference type="AlphaFoldDB" id="A0A6A6YY18"/>
<dbReference type="EMBL" id="MU003696">
    <property type="protein sequence ID" value="KAF2813323.1"/>
    <property type="molecule type" value="Genomic_DNA"/>
</dbReference>
<evidence type="ECO:0000256" key="1">
    <source>
        <dbReference type="SAM" id="MobiDB-lite"/>
    </source>
</evidence>